<keyword evidence="1" id="KW-0378">Hydrolase</keyword>
<dbReference type="PANTHER" id="PTHR30404:SF0">
    <property type="entry name" value="N-ACETYLMURAMOYL-L-ALANINE AMIDASE AMIC"/>
    <property type="match status" value="1"/>
</dbReference>
<gene>
    <name evidence="4" type="ORF">BLM47_04215</name>
</gene>
<accession>A0A2A6E1L5</accession>
<evidence type="ECO:0000256" key="2">
    <source>
        <dbReference type="SAM" id="SignalP"/>
    </source>
</evidence>
<dbReference type="Pfam" id="PF01520">
    <property type="entry name" value="Amidase_3"/>
    <property type="match status" value="1"/>
</dbReference>
<feature type="chain" id="PRO_5011975337" description="MurNAc-LAA domain-containing protein" evidence="2">
    <location>
        <begin position="28"/>
        <end position="243"/>
    </location>
</feature>
<organism evidence="4 5">
    <name type="scientific">Candidatus Reconcilbacillus cellulovorans</name>
    <dbReference type="NCBI Taxonomy" id="1906605"/>
    <lineage>
        <taxon>Bacteria</taxon>
        <taxon>Bacillati</taxon>
        <taxon>Bacillota</taxon>
        <taxon>Bacilli</taxon>
        <taxon>Bacillales</taxon>
        <taxon>Paenibacillaceae</taxon>
        <taxon>Candidatus Reconcilbacillus</taxon>
    </lineage>
</organism>
<dbReference type="SUPFAM" id="SSF53187">
    <property type="entry name" value="Zn-dependent exopeptidases"/>
    <property type="match status" value="1"/>
</dbReference>
<evidence type="ECO:0000313" key="4">
    <source>
        <dbReference type="EMBL" id="PDO11030.1"/>
    </source>
</evidence>
<dbReference type="GO" id="GO:0030288">
    <property type="term" value="C:outer membrane-bounded periplasmic space"/>
    <property type="evidence" value="ECO:0007669"/>
    <property type="project" value="TreeGrafter"/>
</dbReference>
<dbReference type="GO" id="GO:0008745">
    <property type="term" value="F:N-acetylmuramoyl-L-alanine amidase activity"/>
    <property type="evidence" value="ECO:0007669"/>
    <property type="project" value="InterPro"/>
</dbReference>
<proteinExistence type="predicted"/>
<evidence type="ECO:0000259" key="3">
    <source>
        <dbReference type="SMART" id="SM00646"/>
    </source>
</evidence>
<name>A0A2A6E1L5_9BACL</name>
<keyword evidence="2" id="KW-0732">Signal</keyword>
<reference evidence="4 5" key="1">
    <citation type="submission" date="2016-12" db="EMBL/GenBank/DDBJ databases">
        <title>Candidatus Reconcilibacillus cellulovorans genome.</title>
        <authorList>
            <person name="Kolinko S."/>
            <person name="Wu Y.-W."/>
            <person name="Tachea F."/>
            <person name="Denzel E."/>
            <person name="Hiras J."/>
            <person name="Baecker N."/>
            <person name="Chan L.J."/>
            <person name="Eichorst S.A."/>
            <person name="Frey D."/>
            <person name="Adams P.D."/>
            <person name="Pray T."/>
            <person name="Tanjore D."/>
            <person name="Petzold C.J."/>
            <person name="Gladden J.M."/>
            <person name="Simmons B.A."/>
            <person name="Singer S.W."/>
        </authorList>
    </citation>
    <scope>NUCLEOTIDE SEQUENCE [LARGE SCALE GENOMIC DNA]</scope>
    <source>
        <strain evidence="4">JTherm</strain>
    </source>
</reference>
<dbReference type="PANTHER" id="PTHR30404">
    <property type="entry name" value="N-ACETYLMURAMOYL-L-ALANINE AMIDASE"/>
    <property type="match status" value="1"/>
</dbReference>
<feature type="domain" description="MurNAc-LAA" evidence="3">
    <location>
        <begin position="113"/>
        <end position="222"/>
    </location>
</feature>
<evidence type="ECO:0000256" key="1">
    <source>
        <dbReference type="ARBA" id="ARBA00022801"/>
    </source>
</evidence>
<dbReference type="EMBL" id="MOXJ01000006">
    <property type="protein sequence ID" value="PDO11030.1"/>
    <property type="molecule type" value="Genomic_DNA"/>
</dbReference>
<dbReference type="InterPro" id="IPR050695">
    <property type="entry name" value="N-acetylmuramoyl_amidase_3"/>
</dbReference>
<dbReference type="AlphaFoldDB" id="A0A2A6E1L5"/>
<comment type="caution">
    <text evidence="4">The sequence shown here is derived from an EMBL/GenBank/DDBJ whole genome shotgun (WGS) entry which is preliminary data.</text>
</comment>
<protein>
    <recommendedName>
        <fullName evidence="3">MurNAc-LAA domain-containing protein</fullName>
    </recommendedName>
</protein>
<dbReference type="Proteomes" id="UP000243688">
    <property type="component" value="Unassembled WGS sequence"/>
</dbReference>
<dbReference type="SMART" id="SM00646">
    <property type="entry name" value="Ami_3"/>
    <property type="match status" value="1"/>
</dbReference>
<dbReference type="InterPro" id="IPR002508">
    <property type="entry name" value="MurNAc-LAA_cat"/>
</dbReference>
<dbReference type="GO" id="GO:0009253">
    <property type="term" value="P:peptidoglycan catabolic process"/>
    <property type="evidence" value="ECO:0007669"/>
    <property type="project" value="InterPro"/>
</dbReference>
<dbReference type="Gene3D" id="3.40.630.40">
    <property type="entry name" value="Zn-dependent exopeptidases"/>
    <property type="match status" value="1"/>
</dbReference>
<feature type="signal peptide" evidence="2">
    <location>
        <begin position="1"/>
        <end position="27"/>
    </location>
</feature>
<dbReference type="CDD" id="cd02696">
    <property type="entry name" value="MurNAc-LAA"/>
    <property type="match status" value="1"/>
</dbReference>
<sequence length="243" mass="26364">MAKTAAKNYVTAATALLLALVPAAAEAADVGPPVELGHDVVVDAGHGGIDGGTSHGDRLEKHLTLALARDLKAALAERGLRAAVTRTDDYAPSDDNRWLPSRSRHLRDLAQRHLIIRELSPRIVVSVHVNWSPDPSRSGPVVLYPFDPQSHALAHLVQERLNRLYGAREVPYIAPNFYLFRRATCPTVILEAGFIGNAGDVERLTTPEKRKKIAAAVADGILAFLLAYELPLRTPVTDAVFPE</sequence>
<evidence type="ECO:0000313" key="5">
    <source>
        <dbReference type="Proteomes" id="UP000243688"/>
    </source>
</evidence>